<name>A0A6G0ZBX7_APHCR</name>
<dbReference type="SUPFAM" id="SSF50249">
    <property type="entry name" value="Nucleic acid-binding proteins"/>
    <property type="match status" value="2"/>
</dbReference>
<keyword evidence="2" id="KW-0238">DNA-binding</keyword>
<evidence type="ECO:0000313" key="3">
    <source>
        <dbReference type="Proteomes" id="UP000478052"/>
    </source>
</evidence>
<sequence>MQEIKIKNLNKSHMKKGFIVKGRVKYTKVKNNKSSDGKHLYSILFDDSSEIEVVAFKDCDEVSKLLSTGDVVKIENAVLNEVNKDYKKTKHKYKIVLLSNSIITTVNKDEVNNNDFPIHKYTSGAALKSLIPGMIIDVSGVLVQINSEIAINTQSQTFRKGIIKVDSTEIDVRFYGEKAEEIYNVGNKLILSSVKYTKFKGYEYLSVGHSSSVKCILHQLPYVPDADLETENQSMDLTNGRLVLLIKINANIQ</sequence>
<accession>A0A6G0ZBX7</accession>
<protein>
    <submittedName>
        <fullName evidence="2">Replication protein A DNA-binding subunit</fullName>
    </submittedName>
</protein>
<keyword evidence="3" id="KW-1185">Reference proteome</keyword>
<evidence type="ECO:0000259" key="1">
    <source>
        <dbReference type="Pfam" id="PF01336"/>
    </source>
</evidence>
<feature type="domain" description="OB" evidence="1">
    <location>
        <begin position="20"/>
        <end position="78"/>
    </location>
</feature>
<dbReference type="Proteomes" id="UP000478052">
    <property type="component" value="Unassembled WGS sequence"/>
</dbReference>
<gene>
    <name evidence="2" type="ORF">FWK35_00019484</name>
</gene>
<comment type="caution">
    <text evidence="2">The sequence shown here is derived from an EMBL/GenBank/DDBJ whole genome shotgun (WGS) entry which is preliminary data.</text>
</comment>
<reference evidence="2 3" key="1">
    <citation type="submission" date="2019-08" db="EMBL/GenBank/DDBJ databases">
        <title>Whole genome of Aphis craccivora.</title>
        <authorList>
            <person name="Voronova N.V."/>
            <person name="Shulinski R.S."/>
            <person name="Bandarenka Y.V."/>
            <person name="Zhorov D.G."/>
            <person name="Warner D."/>
        </authorList>
    </citation>
    <scope>NUCLEOTIDE SEQUENCE [LARGE SCALE GENOMIC DNA]</scope>
    <source>
        <strain evidence="2">180601</strain>
        <tissue evidence="2">Whole Body</tissue>
    </source>
</reference>
<proteinExistence type="predicted"/>
<dbReference type="Gene3D" id="2.40.50.140">
    <property type="entry name" value="Nucleic acid-binding proteins"/>
    <property type="match status" value="2"/>
</dbReference>
<feature type="non-terminal residue" evidence="2">
    <location>
        <position position="253"/>
    </location>
</feature>
<dbReference type="AlphaFoldDB" id="A0A6G0ZBX7"/>
<dbReference type="OrthoDB" id="6612711at2759"/>
<dbReference type="EMBL" id="VUJU01000830">
    <property type="protein sequence ID" value="KAF0768135.1"/>
    <property type="molecule type" value="Genomic_DNA"/>
</dbReference>
<dbReference type="InterPro" id="IPR012340">
    <property type="entry name" value="NA-bd_OB-fold"/>
</dbReference>
<organism evidence="2 3">
    <name type="scientific">Aphis craccivora</name>
    <name type="common">Cowpea aphid</name>
    <dbReference type="NCBI Taxonomy" id="307492"/>
    <lineage>
        <taxon>Eukaryota</taxon>
        <taxon>Metazoa</taxon>
        <taxon>Ecdysozoa</taxon>
        <taxon>Arthropoda</taxon>
        <taxon>Hexapoda</taxon>
        <taxon>Insecta</taxon>
        <taxon>Pterygota</taxon>
        <taxon>Neoptera</taxon>
        <taxon>Paraneoptera</taxon>
        <taxon>Hemiptera</taxon>
        <taxon>Sternorrhyncha</taxon>
        <taxon>Aphidomorpha</taxon>
        <taxon>Aphidoidea</taxon>
        <taxon>Aphididae</taxon>
        <taxon>Aphidini</taxon>
        <taxon>Aphis</taxon>
        <taxon>Aphis</taxon>
    </lineage>
</organism>
<dbReference type="Pfam" id="PF01336">
    <property type="entry name" value="tRNA_anti-codon"/>
    <property type="match status" value="1"/>
</dbReference>
<evidence type="ECO:0000313" key="2">
    <source>
        <dbReference type="EMBL" id="KAF0768135.1"/>
    </source>
</evidence>
<dbReference type="InterPro" id="IPR004365">
    <property type="entry name" value="NA-bd_OB_tRNA"/>
</dbReference>
<dbReference type="GO" id="GO:0003677">
    <property type="term" value="F:DNA binding"/>
    <property type="evidence" value="ECO:0007669"/>
    <property type="project" value="UniProtKB-KW"/>
</dbReference>